<feature type="transmembrane region" description="Helical" evidence="1">
    <location>
        <begin position="16"/>
        <end position="38"/>
    </location>
</feature>
<keyword evidence="3" id="KW-1185">Reference proteome</keyword>
<keyword evidence="1" id="KW-0812">Transmembrane</keyword>
<dbReference type="Pfam" id="PF05102">
    <property type="entry name" value="Holin_BlyA"/>
    <property type="match status" value="1"/>
</dbReference>
<dbReference type="EMBL" id="CP028885">
    <property type="protein sequence ID" value="AYE36782.1"/>
    <property type="molecule type" value="Genomic_DNA"/>
</dbReference>
<evidence type="ECO:0000313" key="2">
    <source>
        <dbReference type="EMBL" id="AYE36782.1"/>
    </source>
</evidence>
<sequence length="55" mass="6342">MNRLLEFLTSIDETKLIIIGGLTLLTIIPLVILLRPAIRETIKIIRHLLDKNHKN</sequence>
<dbReference type="RefSeq" id="WP_120104701.1">
    <property type="nucleotide sequence ID" value="NZ_CP028885.1"/>
</dbReference>
<accession>A0A386PNB2</accession>
<protein>
    <submittedName>
        <fullName evidence="2">Holin, BlyA family-containing protein</fullName>
    </submittedName>
</protein>
<reference evidence="2 3" key="1">
    <citation type="journal article" date="2018" name="Infect. Genet. Evol.">
        <title>Genome-wide analysis of Borrelia turcica and 'Candidatus Borrelia tachyglossi' shows relapsing fever-like genomes with unique genomic links to Lyme disease Borrelia.</title>
        <authorList>
            <person name="Gofton A.W."/>
            <person name="Margos G."/>
            <person name="Fingerle V."/>
            <person name="Hepner S."/>
            <person name="Loh S.M."/>
            <person name="Ryan U."/>
            <person name="Irwin P."/>
            <person name="Oskam C.L."/>
        </authorList>
    </citation>
    <scope>NUCLEOTIDE SEQUENCE [LARGE SCALE GENOMIC DNA]</scope>
    <source>
        <strain evidence="2 3">IST7</strain>
        <plasmid evidence="2">lp129</plasmid>
    </source>
</reference>
<name>A0A386PNB2_9SPIR</name>
<proteinExistence type="predicted"/>
<gene>
    <name evidence="2" type="ORF">DB313_04605</name>
</gene>
<dbReference type="Proteomes" id="UP000275571">
    <property type="component" value="Plasmid lp129"/>
</dbReference>
<dbReference type="AlphaFoldDB" id="A0A386PNB2"/>
<keyword evidence="2" id="KW-0614">Plasmid</keyword>
<keyword evidence="1" id="KW-0472">Membrane</keyword>
<evidence type="ECO:0000256" key="1">
    <source>
        <dbReference type="SAM" id="Phobius"/>
    </source>
</evidence>
<dbReference type="InterPro" id="IPR006493">
    <property type="entry name" value="Holin_BlyA"/>
</dbReference>
<dbReference type="KEGG" id="btur:DB313_04605"/>
<geneLocation type="plasmid" evidence="2 3">
    <name>lp129</name>
</geneLocation>
<evidence type="ECO:0000313" key="3">
    <source>
        <dbReference type="Proteomes" id="UP000275571"/>
    </source>
</evidence>
<keyword evidence="1" id="KW-1133">Transmembrane helix</keyword>
<organism evidence="2 3">
    <name type="scientific">Borrelia turcica IST7</name>
    <dbReference type="NCBI Taxonomy" id="1104446"/>
    <lineage>
        <taxon>Bacteria</taxon>
        <taxon>Pseudomonadati</taxon>
        <taxon>Spirochaetota</taxon>
        <taxon>Spirochaetia</taxon>
        <taxon>Spirochaetales</taxon>
        <taxon>Borreliaceae</taxon>
        <taxon>Borrelia</taxon>
    </lineage>
</organism>